<organism evidence="5 6">
    <name type="scientific">Caenorhabditis japonica</name>
    <dbReference type="NCBI Taxonomy" id="281687"/>
    <lineage>
        <taxon>Eukaryota</taxon>
        <taxon>Metazoa</taxon>
        <taxon>Ecdysozoa</taxon>
        <taxon>Nematoda</taxon>
        <taxon>Chromadorea</taxon>
        <taxon>Rhabditida</taxon>
        <taxon>Rhabditina</taxon>
        <taxon>Rhabditomorpha</taxon>
        <taxon>Rhabditoidea</taxon>
        <taxon>Rhabditidae</taxon>
        <taxon>Peloderinae</taxon>
        <taxon>Caenorhabditis</taxon>
    </lineage>
</organism>
<dbReference type="FunFam" id="3.40.50.410:FF:000119">
    <property type="entry name" value="Midasin"/>
    <property type="match status" value="1"/>
</dbReference>
<name>A0A8R1E5W6_CAEJA</name>
<dbReference type="PROSITE" id="PS50234">
    <property type="entry name" value="VWFA"/>
    <property type="match status" value="1"/>
</dbReference>
<evidence type="ECO:0000256" key="3">
    <source>
        <dbReference type="SAM" id="MobiDB-lite"/>
    </source>
</evidence>
<feature type="region of interest" description="Disordered" evidence="3">
    <location>
        <begin position="785"/>
        <end position="806"/>
    </location>
</feature>
<feature type="domain" description="VWFA" evidence="4">
    <location>
        <begin position="883"/>
        <end position="1069"/>
    </location>
</feature>
<feature type="compositionally biased region" description="Basic and acidic residues" evidence="3">
    <location>
        <begin position="794"/>
        <end position="806"/>
    </location>
</feature>
<dbReference type="PANTHER" id="PTHR48103">
    <property type="entry name" value="MIDASIN-RELATED"/>
    <property type="match status" value="1"/>
</dbReference>
<feature type="compositionally biased region" description="Acidic residues" evidence="3">
    <location>
        <begin position="405"/>
        <end position="431"/>
    </location>
</feature>
<dbReference type="Proteomes" id="UP000005237">
    <property type="component" value="Unassembled WGS sequence"/>
</dbReference>
<feature type="compositionally biased region" description="Acidic residues" evidence="3">
    <location>
        <begin position="677"/>
        <end position="691"/>
    </location>
</feature>
<feature type="compositionally biased region" description="Acidic residues" evidence="3">
    <location>
        <begin position="531"/>
        <end position="581"/>
    </location>
</feature>
<dbReference type="CDD" id="cd01460">
    <property type="entry name" value="vWA_midasin"/>
    <property type="match status" value="1"/>
</dbReference>
<keyword evidence="1" id="KW-0547">Nucleotide-binding</keyword>
<feature type="compositionally biased region" description="Acidic residues" evidence="3">
    <location>
        <begin position="385"/>
        <end position="394"/>
    </location>
</feature>
<feature type="compositionally biased region" description="Acidic residues" evidence="3">
    <location>
        <begin position="480"/>
        <end position="499"/>
    </location>
</feature>
<dbReference type="AlphaFoldDB" id="A0A8R1E5W6"/>
<dbReference type="PANTHER" id="PTHR48103:SF2">
    <property type="entry name" value="MIDASIN"/>
    <property type="match status" value="1"/>
</dbReference>
<dbReference type="GO" id="GO:0005524">
    <property type="term" value="F:ATP binding"/>
    <property type="evidence" value="ECO:0007669"/>
    <property type="project" value="UniProtKB-KW"/>
</dbReference>
<feature type="compositionally biased region" description="Basic and acidic residues" evidence="3">
    <location>
        <begin position="500"/>
        <end position="513"/>
    </location>
</feature>
<dbReference type="Gene3D" id="3.40.50.410">
    <property type="entry name" value="von Willebrand factor, type A domain"/>
    <property type="match status" value="1"/>
</dbReference>
<proteinExistence type="predicted"/>
<feature type="region of interest" description="Disordered" evidence="3">
    <location>
        <begin position="318"/>
        <end position="751"/>
    </location>
</feature>
<feature type="compositionally biased region" description="Basic and acidic residues" evidence="3">
    <location>
        <begin position="373"/>
        <end position="384"/>
    </location>
</feature>
<dbReference type="EnsemblMetazoa" id="CJA23171b.1">
    <property type="protein sequence ID" value="CJA23171b.1"/>
    <property type="gene ID" value="WBGene00178743"/>
</dbReference>
<evidence type="ECO:0000256" key="1">
    <source>
        <dbReference type="ARBA" id="ARBA00022741"/>
    </source>
</evidence>
<feature type="compositionally biased region" description="Acidic residues" evidence="3">
    <location>
        <begin position="351"/>
        <end position="372"/>
    </location>
</feature>
<reference evidence="6" key="1">
    <citation type="submission" date="2010-08" db="EMBL/GenBank/DDBJ databases">
        <authorList>
            <consortium name="Caenorhabditis japonica Sequencing Consortium"/>
            <person name="Wilson R.K."/>
        </authorList>
    </citation>
    <scope>NUCLEOTIDE SEQUENCE [LARGE SCALE GENOMIC DNA]</scope>
    <source>
        <strain evidence="6">DF5081</strain>
    </source>
</reference>
<dbReference type="GO" id="GO:0000027">
    <property type="term" value="P:ribosomal large subunit assembly"/>
    <property type="evidence" value="ECO:0007669"/>
    <property type="project" value="TreeGrafter"/>
</dbReference>
<feature type="compositionally biased region" description="Basic and acidic residues" evidence="3">
    <location>
        <begin position="467"/>
        <end position="479"/>
    </location>
</feature>
<keyword evidence="6" id="KW-1185">Reference proteome</keyword>
<dbReference type="GO" id="GO:0030687">
    <property type="term" value="C:preribosome, large subunit precursor"/>
    <property type="evidence" value="ECO:0007669"/>
    <property type="project" value="TreeGrafter"/>
</dbReference>
<feature type="compositionally biased region" description="Acidic residues" evidence="3">
    <location>
        <begin position="652"/>
        <end position="664"/>
    </location>
</feature>
<accession>A0A8R1E5W6</accession>
<evidence type="ECO:0000259" key="4">
    <source>
        <dbReference type="PROSITE" id="PS50234"/>
    </source>
</evidence>
<dbReference type="Pfam" id="PF13519">
    <property type="entry name" value="VWA_2"/>
    <property type="match status" value="1"/>
</dbReference>
<dbReference type="GO" id="GO:0005634">
    <property type="term" value="C:nucleus"/>
    <property type="evidence" value="ECO:0007669"/>
    <property type="project" value="TreeGrafter"/>
</dbReference>
<feature type="compositionally biased region" description="Polar residues" evidence="3">
    <location>
        <begin position="692"/>
        <end position="703"/>
    </location>
</feature>
<evidence type="ECO:0000256" key="2">
    <source>
        <dbReference type="ARBA" id="ARBA00022840"/>
    </source>
</evidence>
<evidence type="ECO:0000313" key="6">
    <source>
        <dbReference type="Proteomes" id="UP000005237"/>
    </source>
</evidence>
<evidence type="ECO:0000313" key="5">
    <source>
        <dbReference type="EnsemblMetazoa" id="CJA23171b.1"/>
    </source>
</evidence>
<feature type="compositionally biased region" description="Basic and acidic residues" evidence="3">
    <location>
        <begin position="711"/>
        <end position="738"/>
    </location>
</feature>
<keyword evidence="2" id="KW-0067">ATP-binding</keyword>
<dbReference type="InterPro" id="IPR036465">
    <property type="entry name" value="vWFA_dom_sf"/>
</dbReference>
<dbReference type="SUPFAM" id="SSF53300">
    <property type="entry name" value="vWA-like"/>
    <property type="match status" value="1"/>
</dbReference>
<reference evidence="5" key="2">
    <citation type="submission" date="2022-06" db="UniProtKB">
        <authorList>
            <consortium name="EnsemblMetazoa"/>
        </authorList>
    </citation>
    <scope>IDENTIFICATION</scope>
    <source>
        <strain evidence="5">DF5081</strain>
    </source>
</reference>
<sequence>MSYMLSLQENIGKWKSQVAQIRLHSDELYVIGDNQTNGWIVDHEIVKSRVEKVAEIIDRIEIIIGAIKRTVSAIPANSDDLVRSKEYLHPLSKLSKSDETAQKLNDWITKLETLVGNMKRTNQRVEESKGSVVFKWDHYGTWWEQLHGDANELKSDIDLFSGYFDIEKTEISKLLAEIPKWAAKEIDTPDCVVEAETDVTYVLLLIQKIYKKLEGVTNGEEPKSLDQIAVLVDFLKQSNIGDVVKSLQSVVEEHSGGEKRRNYLEGLAELGRVAAGIIEQCVVQLTNCLGHFSVLYHSILSMTMQLYEKGYVNTIPKAEKQESGDGQTDESGEGGGIGEGGTAKDAKDVTDEMEETGQIEGLEDEEPVDSEEHEAKNDSEKPIDMEDDFAEDLQDIDKKEKGGQDEGEEESEDEEPEVEDQMGDVEEEDEKQLDPKMWDEEEEKEQNEQKNMDQEQQGAEDQTNEMVAKEDDAQAKDQEQEQNQENEEDDAPMEDEQENVDERDRENNERAEDQMDAEPDKDEIADKGEIDENDDGDDGDETDKEDEEAIEGDGEEEQQQEDLQDLENADDTEQANDDENDENKKNEENTVEQGTGGEKNDATEEKDVADGGLAEDENDEDQEEKDEKGEGKSKSDPNGKGSTGNDAKEPEEKEENGDENEDEEKVERKRELATDDAPMEEAEMGEGDENETGQQMENCQVSDRQMVGKGTIEEARQTKREEKREEEKRQRRELKDALEGVAGEEGGDIEDDGAEEIKDAHIHMAAHDMFHMMEEETVKDPGVGMVDEEEEQTSESRSEVSRPVNEKADEQWAAMSRTVGLLAAELAENLRLILEPQRANKMQGDYRSGKRLNMRRLIPYIASEYRKDRIWMRRTKRAQREYQILIAVDDSESMNENGIHQNTCESVCIVEDALRRCDAGRVSVCSFGADVKTIIPFGEASATSSIEMLKQMTFSQKKTDLLLLLQAAKRQLDEMQTATSEQMLIVISDGRGALSQGADKIRQLYSALHGVTVLFIILDSGKKSIEDHTVASFKDKKVVLTPYLSLFPFPFYALVKSVKQLPSVISESIRQWFEMTTQSA</sequence>
<dbReference type="InterPro" id="IPR002035">
    <property type="entry name" value="VWF_A"/>
</dbReference>
<dbReference type="SMART" id="SM00327">
    <property type="entry name" value="VWA"/>
    <property type="match status" value="1"/>
</dbReference>
<dbReference type="GO" id="GO:0000055">
    <property type="term" value="P:ribosomal large subunit export from nucleus"/>
    <property type="evidence" value="ECO:0007669"/>
    <property type="project" value="TreeGrafter"/>
</dbReference>
<feature type="compositionally biased region" description="Acidic residues" evidence="3">
    <location>
        <begin position="613"/>
        <end position="624"/>
    </location>
</feature>
<feature type="compositionally biased region" description="Basic and acidic residues" evidence="3">
    <location>
        <begin position="598"/>
        <end position="609"/>
    </location>
</feature>
<protein>
    <submittedName>
        <fullName evidence="5">VWFA domain-containing protein</fullName>
    </submittedName>
</protein>
<feature type="compositionally biased region" description="Basic and acidic residues" evidence="3">
    <location>
        <begin position="395"/>
        <end position="404"/>
    </location>
</feature>
<feature type="compositionally biased region" description="Basic and acidic residues" evidence="3">
    <location>
        <begin position="625"/>
        <end position="637"/>
    </location>
</feature>